<sequence>MTRWESPHPSVDEPAEHAARAAVDLRARRSRPLLVLAGCLVVAMGIVSKVAVPGLFGDLLGSGCYTALLVVLAAFVAPRAPGAVLALVAFAISSLVELLQLSSIPRDVVEVVPLSEWVLGTTFVATDLVGYAAGAVAAFAVDRAVGRRRRRVGR</sequence>
<keyword evidence="1" id="KW-0472">Membrane</keyword>
<proteinExistence type="predicted"/>
<dbReference type="InterPro" id="IPR021257">
    <property type="entry name" value="DUF2809"/>
</dbReference>
<feature type="transmembrane region" description="Helical" evidence="1">
    <location>
        <begin position="84"/>
        <end position="105"/>
    </location>
</feature>
<dbReference type="RefSeq" id="WP_286344160.1">
    <property type="nucleotide sequence ID" value="NZ_AP027732.1"/>
</dbReference>
<evidence type="ECO:0000313" key="2">
    <source>
        <dbReference type="EMBL" id="BDZ51386.1"/>
    </source>
</evidence>
<name>A0ABM8GSE7_9MICO</name>
<evidence type="ECO:0000256" key="1">
    <source>
        <dbReference type="SAM" id="Phobius"/>
    </source>
</evidence>
<keyword evidence="3" id="KW-1185">Reference proteome</keyword>
<evidence type="ECO:0008006" key="4">
    <source>
        <dbReference type="Google" id="ProtNLM"/>
    </source>
</evidence>
<dbReference type="EMBL" id="AP027732">
    <property type="protein sequence ID" value="BDZ51386.1"/>
    <property type="molecule type" value="Genomic_DNA"/>
</dbReference>
<feature type="transmembrane region" description="Helical" evidence="1">
    <location>
        <begin position="117"/>
        <end position="141"/>
    </location>
</feature>
<dbReference type="Proteomes" id="UP001321486">
    <property type="component" value="Chromosome"/>
</dbReference>
<feature type="transmembrane region" description="Helical" evidence="1">
    <location>
        <begin position="59"/>
        <end position="77"/>
    </location>
</feature>
<gene>
    <name evidence="2" type="ORF">GCM10025867_36270</name>
</gene>
<keyword evidence="1" id="KW-1133">Transmembrane helix</keyword>
<feature type="transmembrane region" description="Helical" evidence="1">
    <location>
        <begin position="33"/>
        <end position="53"/>
    </location>
</feature>
<evidence type="ECO:0000313" key="3">
    <source>
        <dbReference type="Proteomes" id="UP001321486"/>
    </source>
</evidence>
<reference evidence="3" key="1">
    <citation type="journal article" date="2019" name="Int. J. Syst. Evol. Microbiol.">
        <title>The Global Catalogue of Microorganisms (GCM) 10K type strain sequencing project: providing services to taxonomists for standard genome sequencing and annotation.</title>
        <authorList>
            <consortium name="The Broad Institute Genomics Platform"/>
            <consortium name="The Broad Institute Genome Sequencing Center for Infectious Disease"/>
            <person name="Wu L."/>
            <person name="Ma J."/>
        </authorList>
    </citation>
    <scope>NUCLEOTIDE SEQUENCE [LARGE SCALE GENOMIC DNA]</scope>
    <source>
        <strain evidence="3">NBRC 108728</strain>
    </source>
</reference>
<keyword evidence="1" id="KW-0812">Transmembrane</keyword>
<organism evidence="2 3">
    <name type="scientific">Frondihabitans sucicola</name>
    <dbReference type="NCBI Taxonomy" id="1268041"/>
    <lineage>
        <taxon>Bacteria</taxon>
        <taxon>Bacillati</taxon>
        <taxon>Actinomycetota</taxon>
        <taxon>Actinomycetes</taxon>
        <taxon>Micrococcales</taxon>
        <taxon>Microbacteriaceae</taxon>
        <taxon>Frondihabitans</taxon>
    </lineage>
</organism>
<dbReference type="Pfam" id="PF10990">
    <property type="entry name" value="DUF2809"/>
    <property type="match status" value="1"/>
</dbReference>
<protein>
    <recommendedName>
        <fullName evidence="4">DUF2809 domain-containing protein</fullName>
    </recommendedName>
</protein>
<accession>A0ABM8GSE7</accession>